<dbReference type="Gene3D" id="3.40.605.10">
    <property type="entry name" value="Aldehyde Dehydrogenase, Chain A, domain 1"/>
    <property type="match status" value="1"/>
</dbReference>
<dbReference type="CDD" id="cd07079">
    <property type="entry name" value="ALDH_F18-19_ProA-GPR"/>
    <property type="match status" value="1"/>
</dbReference>
<comment type="function">
    <text evidence="7">Catalyzes the NADPH-dependent reduction of L-glutamate 5-phosphate into L-glutamate 5-semialdehyde and phosphate. The product spontaneously undergoes cyclization to form 1-pyrroline-5-carboxylate.</text>
</comment>
<organism evidence="9">
    <name type="scientific">Acididesulfobacillus acetoxydans</name>
    <dbReference type="NCBI Taxonomy" id="1561005"/>
    <lineage>
        <taxon>Bacteria</taxon>
        <taxon>Bacillati</taxon>
        <taxon>Bacillota</taxon>
        <taxon>Clostridia</taxon>
        <taxon>Eubacteriales</taxon>
        <taxon>Peptococcaceae</taxon>
        <taxon>Acididesulfobacillus</taxon>
    </lineage>
</organism>
<evidence type="ECO:0000313" key="10">
    <source>
        <dbReference type="EMBL" id="CEJ09109.1"/>
    </source>
</evidence>
<evidence type="ECO:0000259" key="8">
    <source>
        <dbReference type="Pfam" id="PF00171"/>
    </source>
</evidence>
<dbReference type="GO" id="GO:0005737">
    <property type="term" value="C:cytoplasm"/>
    <property type="evidence" value="ECO:0007669"/>
    <property type="project" value="UniProtKB-SubCell"/>
</dbReference>
<evidence type="ECO:0000256" key="2">
    <source>
        <dbReference type="ARBA" id="ARBA00022605"/>
    </source>
</evidence>
<dbReference type="PROSITE" id="PS01223">
    <property type="entry name" value="PROA"/>
    <property type="match status" value="1"/>
</dbReference>
<dbReference type="Proteomes" id="UP001071230">
    <property type="component" value="Unassembled WGS sequence"/>
</dbReference>
<dbReference type="NCBIfam" id="NF001221">
    <property type="entry name" value="PRK00197.1"/>
    <property type="match status" value="1"/>
</dbReference>
<accession>A0A8S0WG84</accession>
<dbReference type="GO" id="GO:0004350">
    <property type="term" value="F:glutamate-5-semialdehyde dehydrogenase activity"/>
    <property type="evidence" value="ECO:0007669"/>
    <property type="project" value="UniProtKB-UniRule"/>
</dbReference>
<evidence type="ECO:0000256" key="6">
    <source>
        <dbReference type="ARBA" id="ARBA00049024"/>
    </source>
</evidence>
<comment type="pathway">
    <text evidence="1 7">Amino-acid biosynthesis; L-proline biosynthesis; L-glutamate 5-semialdehyde from L-glutamate: step 2/2.</text>
</comment>
<dbReference type="InterPro" id="IPR016163">
    <property type="entry name" value="Ald_DH_C"/>
</dbReference>
<keyword evidence="5 7" id="KW-0560">Oxidoreductase</keyword>
<evidence type="ECO:0000313" key="11">
    <source>
        <dbReference type="Proteomes" id="UP001071230"/>
    </source>
</evidence>
<dbReference type="PANTHER" id="PTHR11063">
    <property type="entry name" value="GLUTAMATE SEMIALDEHYDE DEHYDROGENASE"/>
    <property type="match status" value="1"/>
</dbReference>
<reference evidence="9" key="2">
    <citation type="submission" date="2020-01" db="EMBL/GenBank/DDBJ databases">
        <authorList>
            <person name="Hornung B."/>
        </authorList>
    </citation>
    <scope>NUCLEOTIDE SEQUENCE</scope>
    <source>
        <strain evidence="9">PacBioINE</strain>
    </source>
</reference>
<evidence type="ECO:0000256" key="3">
    <source>
        <dbReference type="ARBA" id="ARBA00022650"/>
    </source>
</evidence>
<dbReference type="AlphaFoldDB" id="A0A8S0WG84"/>
<dbReference type="SUPFAM" id="SSF53720">
    <property type="entry name" value="ALDH-like"/>
    <property type="match status" value="1"/>
</dbReference>
<dbReference type="PANTHER" id="PTHR11063:SF8">
    <property type="entry name" value="DELTA-1-PYRROLINE-5-CARBOXYLATE SYNTHASE"/>
    <property type="match status" value="1"/>
</dbReference>
<feature type="domain" description="Aldehyde dehydrogenase" evidence="8">
    <location>
        <begin position="10"/>
        <end position="280"/>
    </location>
</feature>
<dbReference type="InterPro" id="IPR020593">
    <property type="entry name" value="G-glutamylP_reductase_CS"/>
</dbReference>
<dbReference type="Pfam" id="PF00171">
    <property type="entry name" value="Aldedh"/>
    <property type="match status" value="1"/>
</dbReference>
<dbReference type="RefSeq" id="WP_240985167.1">
    <property type="nucleotide sequence ID" value="NZ_CDGJ01000110.1"/>
</dbReference>
<protein>
    <recommendedName>
        <fullName evidence="7">Gamma-glutamyl phosphate reductase</fullName>
        <shortName evidence="7">GPR</shortName>
        <ecNumber evidence="7">1.2.1.41</ecNumber>
    </recommendedName>
    <alternativeName>
        <fullName evidence="7">Glutamate-5-semialdehyde dehydrogenase</fullName>
    </alternativeName>
    <alternativeName>
        <fullName evidence="7">Glutamyl-gamma-semialdehyde dehydrogenase</fullName>
        <shortName evidence="7">GSA dehydrogenase</shortName>
    </alternativeName>
</protein>
<dbReference type="GO" id="GO:0050661">
    <property type="term" value="F:NADP binding"/>
    <property type="evidence" value="ECO:0007669"/>
    <property type="project" value="InterPro"/>
</dbReference>
<dbReference type="KEGG" id="aacx:DEACI_2339"/>
<dbReference type="EMBL" id="CDGJ01000110">
    <property type="protein sequence ID" value="CEJ09109.1"/>
    <property type="molecule type" value="Genomic_DNA"/>
</dbReference>
<evidence type="ECO:0000256" key="5">
    <source>
        <dbReference type="ARBA" id="ARBA00023002"/>
    </source>
</evidence>
<dbReference type="EC" id="1.2.1.41" evidence="7"/>
<dbReference type="PIRSF" id="PIRSF000151">
    <property type="entry name" value="GPR"/>
    <property type="match status" value="1"/>
</dbReference>
<comment type="catalytic activity">
    <reaction evidence="6 7">
        <text>L-glutamate 5-semialdehyde + phosphate + NADP(+) = L-glutamyl 5-phosphate + NADPH + H(+)</text>
        <dbReference type="Rhea" id="RHEA:19541"/>
        <dbReference type="ChEBI" id="CHEBI:15378"/>
        <dbReference type="ChEBI" id="CHEBI:43474"/>
        <dbReference type="ChEBI" id="CHEBI:57783"/>
        <dbReference type="ChEBI" id="CHEBI:58066"/>
        <dbReference type="ChEBI" id="CHEBI:58274"/>
        <dbReference type="ChEBI" id="CHEBI:58349"/>
        <dbReference type="EC" id="1.2.1.41"/>
    </reaction>
</comment>
<evidence type="ECO:0000313" key="9">
    <source>
        <dbReference type="EMBL" id="CAA7601672.1"/>
    </source>
</evidence>
<dbReference type="FunFam" id="3.40.309.10:FF:000006">
    <property type="entry name" value="Gamma-glutamyl phosphate reductase"/>
    <property type="match status" value="1"/>
</dbReference>
<keyword evidence="4 7" id="KW-0521">NADP</keyword>
<gene>
    <name evidence="7" type="primary">proA</name>
    <name evidence="9" type="ORF">DEACI_2339</name>
    <name evidence="10" type="ORF">DEACI_3592</name>
</gene>
<dbReference type="EMBL" id="LR746496">
    <property type="protein sequence ID" value="CAA7601672.1"/>
    <property type="molecule type" value="Genomic_DNA"/>
</dbReference>
<comment type="subcellular location">
    <subcellularLocation>
        <location evidence="7">Cytoplasm</location>
    </subcellularLocation>
</comment>
<dbReference type="Proteomes" id="UP000836597">
    <property type="component" value="Chromosome"/>
</dbReference>
<keyword evidence="7" id="KW-0963">Cytoplasm</keyword>
<dbReference type="InterPro" id="IPR012134">
    <property type="entry name" value="Glu-5-SA_DH"/>
</dbReference>
<dbReference type="InterPro" id="IPR000965">
    <property type="entry name" value="GPR_dom"/>
</dbReference>
<proteinExistence type="inferred from homology"/>
<dbReference type="HAMAP" id="MF_00412">
    <property type="entry name" value="ProA"/>
    <property type="match status" value="1"/>
</dbReference>
<dbReference type="InterPro" id="IPR015590">
    <property type="entry name" value="Aldehyde_DH_dom"/>
</dbReference>
<sequence length="415" mass="44922">MEFPELTEMGRRAKAAARGLAFLGSAEKDEVLLAMAGALREHAGEILAANALDVKKAEEKGMKKSLVNRLRLTEAGIEQLAAGLREVAGLADPVGEGEFWSRPNGLRIQRTRVPLGVIAMIYEARPNVTVDAAALCLKAGNAVILRGGSEAIESNIALSRVIARAAEGKGLPRGSIQLLEKTEREWVQQLLRMNAYVDVVIPRGGAGLIQTVIRNATVPVIETGTGVCHAYVEQRADFAKAVPIVINSKTQNPGVCNALETLLVDDSIAEKFLPLMAEELYRHGVEIRGCPRTCAILPGAAAATEEDWSTEYLDLILSIRVVEGLDQALDHIFRYGTKHSETIITEDYSQAQRFLREVDAAAVYANASTRFTDGGRFGFGAEIGISTQKLHARGPMGLRELTTTKYMIYGNGQIV</sequence>
<keyword evidence="11" id="KW-1185">Reference proteome</keyword>
<evidence type="ECO:0000256" key="4">
    <source>
        <dbReference type="ARBA" id="ARBA00022857"/>
    </source>
</evidence>
<dbReference type="InterPro" id="IPR016161">
    <property type="entry name" value="Ald_DH/histidinol_DH"/>
</dbReference>
<comment type="similarity">
    <text evidence="7">Belongs to the gamma-glutamyl phosphate reductase family.</text>
</comment>
<dbReference type="NCBIfam" id="TIGR00407">
    <property type="entry name" value="proA"/>
    <property type="match status" value="1"/>
</dbReference>
<evidence type="ECO:0000256" key="1">
    <source>
        <dbReference type="ARBA" id="ARBA00004985"/>
    </source>
</evidence>
<keyword evidence="3 7" id="KW-0641">Proline biosynthesis</keyword>
<reference evidence="10" key="1">
    <citation type="submission" date="2014-11" db="EMBL/GenBank/DDBJ databases">
        <authorList>
            <person name="Hornung B.V."/>
        </authorList>
    </citation>
    <scope>NUCLEOTIDE SEQUENCE</scope>
    <source>
        <strain evidence="10">INE</strain>
    </source>
</reference>
<dbReference type="InterPro" id="IPR016162">
    <property type="entry name" value="Ald_DH_N"/>
</dbReference>
<dbReference type="GO" id="GO:0055129">
    <property type="term" value="P:L-proline biosynthetic process"/>
    <property type="evidence" value="ECO:0007669"/>
    <property type="project" value="UniProtKB-UniRule"/>
</dbReference>
<keyword evidence="2 7" id="KW-0028">Amino-acid biosynthesis</keyword>
<evidence type="ECO:0000256" key="7">
    <source>
        <dbReference type="HAMAP-Rule" id="MF_00412"/>
    </source>
</evidence>
<name>A0A8S0WG84_9FIRM</name>
<dbReference type="Gene3D" id="3.40.309.10">
    <property type="entry name" value="Aldehyde Dehydrogenase, Chain A, domain 2"/>
    <property type="match status" value="1"/>
</dbReference>